<reference evidence="1 16" key="7">
    <citation type="submission" date="2019-10" db="EMBL/GenBank/DDBJ databases">
        <title>Evolutionary dynamics of vancomycin-resistant Enterococcus faecium during gastrointestinal tract colonization and bloodstream infection in immunocompromised pediatric patients.</title>
        <authorList>
            <person name="Chilambi G.S."/>
            <person name="Nordstrom H.R."/>
            <person name="Evans D.R."/>
            <person name="Ferrolino J."/>
            <person name="Hayden R.T."/>
            <person name="Maron G.M."/>
            <person name="Vo A.N."/>
            <person name="Gilmore M.S."/>
            <person name="Wolf J."/>
            <person name="Rosch J.W."/>
            <person name="Van Tyne D."/>
        </authorList>
    </citation>
    <scope>NUCLEOTIDE SEQUENCE [LARGE SCALE GENOMIC DNA]</scope>
    <source>
        <strain evidence="1 16">VRECG27</strain>
    </source>
</reference>
<dbReference type="Proteomes" id="UP000191171">
    <property type="component" value="Unassembled WGS sequence"/>
</dbReference>
<reference evidence="7 14" key="6">
    <citation type="submission" date="2018-05" db="EMBL/GenBank/DDBJ databases">
        <title>Vancomycin-resistant Enterococcus faecium strain from Chelyabinsk, Russia.</title>
        <authorList>
            <person name="Gostev V."/>
            <person name="Goncharov A."/>
            <person name="Kolodzhieva V."/>
            <person name="Suvorov A."/>
            <person name="Sidorenko S."/>
            <person name="Zueva L."/>
        </authorList>
    </citation>
    <scope>NUCLEOTIDE SEQUENCE [LARGE SCALE GENOMIC DNA]</scope>
    <source>
        <strain evidence="7 14">20</strain>
    </source>
</reference>
<reference evidence="6 13" key="4">
    <citation type="submission" date="2017-10" db="EMBL/GenBank/DDBJ databases">
        <title>Draft genomes of the Enterococcus faecium isolated from human feces before and after Helicobacter pylori eradication therapy.</title>
        <authorList>
            <person name="Prianichniikov N.A."/>
            <person name="Glushchenko O.E."/>
            <person name="Malakhova M.V."/>
        </authorList>
    </citation>
    <scope>NUCLEOTIDE SEQUENCE [LARGE SCALE GENOMIC DNA]</scope>
    <source>
        <strain evidence="6 13">Hp_5-7</strain>
    </source>
</reference>
<dbReference type="STRING" id="1352.AL014_07825"/>
<dbReference type="Proteomes" id="UP000249070">
    <property type="component" value="Unassembled WGS sequence"/>
</dbReference>
<comment type="caution">
    <text evidence="2">The sequence shown here is derived from an EMBL/GenBank/DDBJ whole genome shotgun (WGS) entry which is preliminary data.</text>
</comment>
<evidence type="ECO:0000313" key="11">
    <source>
        <dbReference type="Proteomes" id="UP000183509"/>
    </source>
</evidence>
<evidence type="ECO:0000313" key="12">
    <source>
        <dbReference type="Proteomes" id="UP000191171"/>
    </source>
</evidence>
<evidence type="ECO:0000313" key="13">
    <source>
        <dbReference type="Proteomes" id="UP000224303"/>
    </source>
</evidence>
<evidence type="ECO:0000313" key="16">
    <source>
        <dbReference type="Proteomes" id="UP000469871"/>
    </source>
</evidence>
<reference evidence="2 10" key="1">
    <citation type="submission" date="2016-01" db="EMBL/GenBank/DDBJ databases">
        <title>Molecular Mechanisms for transfer of large genomic segments between Enterococcus faecium strains.</title>
        <authorList>
            <person name="Garcia-Solache M.A."/>
            <person name="Lebreton F."/>
            <person name="Mclaughlin R.E."/>
            <person name="Whiteaker J.D."/>
            <person name="Gilmore M.S."/>
            <person name="Rice L.B."/>
        </authorList>
    </citation>
    <scope>NUCLEOTIDE SEQUENCE [LARGE SCALE GENOMIC DNA]</scope>
    <source>
        <strain evidence="2 10">D344RRF x C68</strain>
    </source>
</reference>
<dbReference type="SUPFAM" id="SSF52540">
    <property type="entry name" value="P-loop containing nucleoside triphosphate hydrolases"/>
    <property type="match status" value="1"/>
</dbReference>
<dbReference type="Proteomes" id="UP000070452">
    <property type="component" value="Unassembled WGS sequence"/>
</dbReference>
<evidence type="ECO:0000313" key="9">
    <source>
        <dbReference type="EMBL" id="SAM53827.1"/>
    </source>
</evidence>
<reference evidence="5 12" key="3">
    <citation type="submission" date="2017-02" db="EMBL/GenBank/DDBJ databases">
        <title>Clonality and virulence of isolates of VRE in Hematopoietic Stem Cell Transplanted (HSCT) patients.</title>
        <authorList>
            <person name="Marchi A.P."/>
            <person name="Martins R.C."/>
            <person name="Marie S.K."/>
            <person name="Levin A.S."/>
            <person name="Costa S.F."/>
        </authorList>
    </citation>
    <scope>NUCLEOTIDE SEQUENCE [LARGE SCALE GENOMIC DNA]</scope>
    <source>
        <strain evidence="5 12">LIM1759</strain>
    </source>
</reference>
<dbReference type="PATRIC" id="fig|1352.1358.peg.1372"/>
<dbReference type="AlphaFoldDB" id="A0A132PA85"/>
<dbReference type="OMA" id="KMRIIQL"/>
<reference evidence="8 15" key="5">
    <citation type="submission" date="2017-12" db="EMBL/GenBank/DDBJ databases">
        <title>A pool of 800 enterococci isolated from chicken carcass rinse samples from New Zealand.</title>
        <authorList>
            <person name="Zhang J."/>
            <person name="Rogers L."/>
            <person name="Midwinter A."/>
            <person name="French N."/>
        </authorList>
    </citation>
    <scope>NUCLEOTIDE SEQUENCE [LARGE SCALE GENOMIC DNA]</scope>
    <source>
        <strain evidence="8 15">EN697</strain>
    </source>
</reference>
<dbReference type="Proteomes" id="UP000183509">
    <property type="component" value="Unassembled WGS sequence"/>
</dbReference>
<dbReference type="Proteomes" id="UP000224303">
    <property type="component" value="Unassembled WGS sequence"/>
</dbReference>
<accession>A0A132PA85</accession>
<dbReference type="Proteomes" id="UP000289562">
    <property type="component" value="Unassembled WGS sequence"/>
</dbReference>
<evidence type="ECO:0000313" key="3">
    <source>
        <dbReference type="EMBL" id="MDC4248417.1"/>
    </source>
</evidence>
<protein>
    <submittedName>
        <fullName evidence="2">Uncharacterized protein</fullName>
    </submittedName>
</protein>
<evidence type="ECO:0000313" key="14">
    <source>
        <dbReference type="Proteomes" id="UP000249070"/>
    </source>
</evidence>
<dbReference type="Proteomes" id="UP000469871">
    <property type="component" value="Unassembled WGS sequence"/>
</dbReference>
<dbReference type="InterPro" id="IPR027417">
    <property type="entry name" value="P-loop_NTPase"/>
</dbReference>
<evidence type="ECO:0000313" key="1">
    <source>
        <dbReference type="EMBL" id="KAB7575919.1"/>
    </source>
</evidence>
<organism evidence="2 10">
    <name type="scientific">Enterococcus faecium</name>
    <name type="common">Streptococcus faecium</name>
    <dbReference type="NCBI Taxonomy" id="1352"/>
    <lineage>
        <taxon>Bacteria</taxon>
        <taxon>Bacillati</taxon>
        <taxon>Bacillota</taxon>
        <taxon>Bacilli</taxon>
        <taxon>Lactobacillales</taxon>
        <taxon>Enterococcaceae</taxon>
        <taxon>Enterococcus</taxon>
    </lineage>
</organism>
<dbReference type="RefSeq" id="WP_002288586.1">
    <property type="nucleotide sequence ID" value="NZ_AP019394.1"/>
</dbReference>
<dbReference type="EMBL" id="WEFP01000001">
    <property type="protein sequence ID" value="KAB7575919.1"/>
    <property type="molecule type" value="Genomic_DNA"/>
</dbReference>
<dbReference type="EMBL" id="MVGJ01000093">
    <property type="protein sequence ID" value="OOL80066.1"/>
    <property type="molecule type" value="Genomic_DNA"/>
</dbReference>
<dbReference type="GeneID" id="66454636"/>
<dbReference type="EMBL" id="FKLM01000102">
    <property type="protein sequence ID" value="SAM53827.1"/>
    <property type="molecule type" value="Genomic_DNA"/>
</dbReference>
<dbReference type="Proteomes" id="UP001141166">
    <property type="component" value="Unassembled WGS sequence"/>
</dbReference>
<gene>
    <name evidence="2" type="ORF">AWT83_10375</name>
    <name evidence="5" type="ORF">B1P95_13075</name>
    <name evidence="6" type="ORF">CQR37_06385</name>
    <name evidence="8" type="ORF">CYQ77_09860</name>
    <name evidence="7" type="ORF">DKP91_10355</name>
    <name evidence="9" type="ORF">DTPHA_602894</name>
    <name evidence="1" type="ORF">GBM73_00735</name>
    <name evidence="3" type="ORF">M3X98_10165</name>
    <name evidence="4" type="ORF">P6Z85_08005</name>
</gene>
<name>A0A132PA85_ENTFC</name>
<dbReference type="EMBL" id="LRHK01000001">
    <property type="protein sequence ID" value="KWX18852.1"/>
    <property type="molecule type" value="Genomic_DNA"/>
</dbReference>
<evidence type="ECO:0000313" key="10">
    <source>
        <dbReference type="Proteomes" id="UP000070452"/>
    </source>
</evidence>
<evidence type="ECO:0000313" key="7">
    <source>
        <dbReference type="EMBL" id="PZM55273.1"/>
    </source>
</evidence>
<sequence length="169" mass="19521">MKPEYLIHAEHLTVILCPLEKQHKILEHLKKEVLVAKLDNFAIIQKNWPMFPYLNLKDHVLLDVPEKEIKQDRLAYQEKLDISPSLLNCAAAELTSFEKVKLQLLHALLSKRNNIVIEDTFDELSVLEIQELLHLLSYLAHEENQGILLFTHDATIAQSPYIDRLEPAG</sequence>
<evidence type="ECO:0000313" key="5">
    <source>
        <dbReference type="EMBL" id="OOL80066.1"/>
    </source>
</evidence>
<dbReference type="EMBL" id="JARPTX010000023">
    <property type="protein sequence ID" value="MDT2370101.1"/>
    <property type="molecule type" value="Genomic_DNA"/>
</dbReference>
<dbReference type="EMBL" id="JAMWMK010000016">
    <property type="protein sequence ID" value="MDC4248417.1"/>
    <property type="molecule type" value="Genomic_DNA"/>
</dbReference>
<evidence type="ECO:0000313" key="4">
    <source>
        <dbReference type="EMBL" id="MDT2370101.1"/>
    </source>
</evidence>
<evidence type="ECO:0000313" key="15">
    <source>
        <dbReference type="Proteomes" id="UP000289562"/>
    </source>
</evidence>
<proteinExistence type="predicted"/>
<reference evidence="9 11" key="2">
    <citation type="submission" date="2016-04" db="EMBL/GenBank/DDBJ databases">
        <authorList>
            <person name="Millard A."/>
        </authorList>
    </citation>
    <scope>NUCLEOTIDE SEQUENCE [LARGE SCALE GENOMIC DNA]</scope>
    <source>
        <strain evidence="9">Isolate 22</strain>
    </source>
</reference>
<evidence type="ECO:0000313" key="6">
    <source>
        <dbReference type="EMBL" id="PHL21742.1"/>
    </source>
</evidence>
<reference evidence="3" key="8">
    <citation type="submission" date="2022-05" db="EMBL/GenBank/DDBJ databases">
        <title>Draft genome sequences of Clostridium perfringens strains isolated from Peru.</title>
        <authorList>
            <person name="Hurtado R."/>
            <person name="Lima L."/>
            <person name="Sousa T."/>
            <person name="Jaiswal A.K."/>
            <person name="Tiwari S."/>
            <person name="Maturrano L."/>
            <person name="Brenig B."/>
            <person name="Azevedo V."/>
        </authorList>
    </citation>
    <scope>NUCLEOTIDE SEQUENCE</scope>
    <source>
        <strain evidence="3">CP4</strain>
    </source>
</reference>
<dbReference type="EMBL" id="QHGU01000052">
    <property type="protein sequence ID" value="PZM55273.1"/>
    <property type="molecule type" value="Genomic_DNA"/>
</dbReference>
<evidence type="ECO:0000313" key="2">
    <source>
        <dbReference type="EMBL" id="KWX18852.1"/>
    </source>
</evidence>
<dbReference type="EMBL" id="PCGC01000011">
    <property type="protein sequence ID" value="PHL21742.1"/>
    <property type="molecule type" value="Genomic_DNA"/>
</dbReference>
<dbReference type="Gene3D" id="3.40.50.300">
    <property type="entry name" value="P-loop containing nucleotide triphosphate hydrolases"/>
    <property type="match status" value="1"/>
</dbReference>
<evidence type="ECO:0000313" key="8">
    <source>
        <dbReference type="EMBL" id="RXU86470.1"/>
    </source>
</evidence>
<reference evidence="4" key="9">
    <citation type="submission" date="2023-03" db="EMBL/GenBank/DDBJ databases">
        <authorList>
            <person name="Shen W."/>
            <person name="Cai J."/>
        </authorList>
    </citation>
    <scope>NUCLEOTIDE SEQUENCE</scope>
    <source>
        <strain evidence="4">B1010-2</strain>
    </source>
</reference>
<dbReference type="Proteomes" id="UP001260956">
    <property type="component" value="Unassembled WGS sequence"/>
</dbReference>
<dbReference type="EMBL" id="PJVH01000032">
    <property type="protein sequence ID" value="RXU86470.1"/>
    <property type="molecule type" value="Genomic_DNA"/>
</dbReference>